<reference evidence="3 4" key="1">
    <citation type="submission" date="2020-04" db="EMBL/GenBank/DDBJ databases">
        <title>Ramlibacter sp. G-1-2-2 isolated from soil.</title>
        <authorList>
            <person name="Dahal R.H."/>
        </authorList>
    </citation>
    <scope>NUCLEOTIDE SEQUENCE [LARGE SCALE GENOMIC DNA]</scope>
    <source>
        <strain evidence="3 4">G-1-2-2</strain>
    </source>
</reference>
<evidence type="ECO:0000259" key="1">
    <source>
        <dbReference type="Pfam" id="PF00501"/>
    </source>
</evidence>
<dbReference type="AlphaFoldDB" id="A0A848H3W0"/>
<dbReference type="InterPro" id="IPR050237">
    <property type="entry name" value="ATP-dep_AMP-bd_enzyme"/>
</dbReference>
<organism evidence="3 4">
    <name type="scientific">Ramlibacter agri</name>
    <dbReference type="NCBI Taxonomy" id="2728837"/>
    <lineage>
        <taxon>Bacteria</taxon>
        <taxon>Pseudomonadati</taxon>
        <taxon>Pseudomonadota</taxon>
        <taxon>Betaproteobacteria</taxon>
        <taxon>Burkholderiales</taxon>
        <taxon>Comamonadaceae</taxon>
        <taxon>Ramlibacter</taxon>
    </lineage>
</organism>
<dbReference type="RefSeq" id="WP_169417547.1">
    <property type="nucleotide sequence ID" value="NZ_JABBFX010000001.1"/>
</dbReference>
<dbReference type="InterPro" id="IPR000873">
    <property type="entry name" value="AMP-dep_synth/lig_dom"/>
</dbReference>
<feature type="domain" description="AMP-binding enzyme C-terminal" evidence="2">
    <location>
        <begin position="421"/>
        <end position="499"/>
    </location>
</feature>
<dbReference type="SUPFAM" id="SSF56801">
    <property type="entry name" value="Acetyl-CoA synthetase-like"/>
    <property type="match status" value="1"/>
</dbReference>
<dbReference type="InterPro" id="IPR045851">
    <property type="entry name" value="AMP-bd_C_sf"/>
</dbReference>
<dbReference type="PANTHER" id="PTHR43767">
    <property type="entry name" value="LONG-CHAIN-FATTY-ACID--COA LIGASE"/>
    <property type="match status" value="1"/>
</dbReference>
<evidence type="ECO:0000313" key="4">
    <source>
        <dbReference type="Proteomes" id="UP000541185"/>
    </source>
</evidence>
<evidence type="ECO:0000313" key="3">
    <source>
        <dbReference type="EMBL" id="NML43333.1"/>
    </source>
</evidence>
<dbReference type="Gene3D" id="3.40.50.12780">
    <property type="entry name" value="N-terminal domain of ligase-like"/>
    <property type="match status" value="1"/>
</dbReference>
<dbReference type="Pfam" id="PF00501">
    <property type="entry name" value="AMP-binding"/>
    <property type="match status" value="1"/>
</dbReference>
<protein>
    <submittedName>
        <fullName evidence="3">AMP-binding protein</fullName>
    </submittedName>
</protein>
<dbReference type="Gene3D" id="3.30.300.30">
    <property type="match status" value="1"/>
</dbReference>
<accession>A0A848H3W0</accession>
<dbReference type="InterPro" id="IPR042099">
    <property type="entry name" value="ANL_N_sf"/>
</dbReference>
<dbReference type="InterPro" id="IPR025110">
    <property type="entry name" value="AMP-bd_C"/>
</dbReference>
<comment type="caution">
    <text evidence="3">The sequence shown here is derived from an EMBL/GenBank/DDBJ whole genome shotgun (WGS) entry which is preliminary data.</text>
</comment>
<proteinExistence type="predicted"/>
<keyword evidence="4" id="KW-1185">Reference proteome</keyword>
<evidence type="ECO:0000259" key="2">
    <source>
        <dbReference type="Pfam" id="PF13193"/>
    </source>
</evidence>
<feature type="domain" description="AMP-dependent synthetase/ligase" evidence="1">
    <location>
        <begin position="5"/>
        <end position="363"/>
    </location>
</feature>
<name>A0A848H3W0_9BURK</name>
<sequence length="519" mass="56738">MPRLHQWAATQPNKLAIQMADGPALSYEELDARANRVANWLLSLGLPEGASVALLLENRLETFELWWGARRAGVYYVPVSTHLKPAEVAYLLRDSGASVLVTSDCLAEVAQGVLALLEDGEVRHRYAMGGELAGFARYEPAIAAASASADLPPRSQGREFMYSSGTTGFPKGIKRALAPYARRMDLPELERQLRTMFQLDAETVYISPSPLYHATGRFVIRVIETGGTAVILPKFDAEGALAAMARYRVTHGHWVPTMFIRMLALDPQVRASYDLSCVRVALHATAPCPPKVKQAMIDWWGPVINEYYGGSENVGVTYINGPDWLRHPGSVGVPITGEVHITSEDDPERELPPGEIGLIYFSGGVGFEYHRDATKTRGAFNGRGWGTYGDLGHVDGDGFLFISDRRTDLVISGGVNIYPQEVENALLDHEAVADAAVIGVPHAEFGQEVKAVVQLKPHCAASPQLAGELVEWCRGRLSRIKSPRTVDFVAEVPRSDNGKLLRRVLRDRYAQQAAVATAA</sequence>
<dbReference type="PANTHER" id="PTHR43767:SF1">
    <property type="entry name" value="NONRIBOSOMAL PEPTIDE SYNTHASE PES1 (EUROFUNG)-RELATED"/>
    <property type="match status" value="1"/>
</dbReference>
<dbReference type="Pfam" id="PF13193">
    <property type="entry name" value="AMP-binding_C"/>
    <property type="match status" value="1"/>
</dbReference>
<dbReference type="EMBL" id="JABBFX010000001">
    <property type="protein sequence ID" value="NML43333.1"/>
    <property type="molecule type" value="Genomic_DNA"/>
</dbReference>
<dbReference type="Proteomes" id="UP000541185">
    <property type="component" value="Unassembled WGS sequence"/>
</dbReference>
<dbReference type="GO" id="GO:0016878">
    <property type="term" value="F:acid-thiol ligase activity"/>
    <property type="evidence" value="ECO:0007669"/>
    <property type="project" value="UniProtKB-ARBA"/>
</dbReference>
<gene>
    <name evidence="3" type="ORF">HHL11_06190</name>
</gene>